<evidence type="ECO:0000259" key="4">
    <source>
        <dbReference type="Pfam" id="PF07859"/>
    </source>
</evidence>
<feature type="domain" description="Alpha/beta hydrolase fold-3" evidence="4">
    <location>
        <begin position="81"/>
        <end position="286"/>
    </location>
</feature>
<dbReference type="PANTHER" id="PTHR48081:SF8">
    <property type="entry name" value="ALPHA_BETA HYDROLASE FOLD-3 DOMAIN-CONTAINING PROTEIN-RELATED"/>
    <property type="match status" value="1"/>
</dbReference>
<evidence type="ECO:0000256" key="1">
    <source>
        <dbReference type="ARBA" id="ARBA00010515"/>
    </source>
</evidence>
<evidence type="ECO:0000256" key="2">
    <source>
        <dbReference type="ARBA" id="ARBA00022801"/>
    </source>
</evidence>
<comment type="similarity">
    <text evidence="1">Belongs to the 'GDXG' lipolytic enzyme family.</text>
</comment>
<dbReference type="SUPFAM" id="SSF53474">
    <property type="entry name" value="alpha/beta-Hydrolases"/>
    <property type="match status" value="1"/>
</dbReference>
<comment type="caution">
    <text evidence="5">The sequence shown here is derived from an EMBL/GenBank/DDBJ whole genome shotgun (WGS) entry which is preliminary data.</text>
</comment>
<keyword evidence="6" id="KW-1185">Reference proteome</keyword>
<dbReference type="InterPro" id="IPR033140">
    <property type="entry name" value="Lipase_GDXG_put_SER_AS"/>
</dbReference>
<dbReference type="Pfam" id="PF07859">
    <property type="entry name" value="Abhydrolase_3"/>
    <property type="match status" value="1"/>
</dbReference>
<dbReference type="PROSITE" id="PS01174">
    <property type="entry name" value="LIPASE_GDXG_SER"/>
    <property type="match status" value="1"/>
</dbReference>
<organism evidence="5 6">
    <name type="scientific">Haloarcula terrestris</name>
    <dbReference type="NCBI Taxonomy" id="2950533"/>
    <lineage>
        <taxon>Archaea</taxon>
        <taxon>Methanobacteriati</taxon>
        <taxon>Methanobacteriota</taxon>
        <taxon>Stenosarchaea group</taxon>
        <taxon>Halobacteria</taxon>
        <taxon>Halobacteriales</taxon>
        <taxon>Haloarculaceae</taxon>
        <taxon>Haloarcula</taxon>
    </lineage>
</organism>
<keyword evidence="2 5" id="KW-0378">Hydrolase</keyword>
<sequence length="313" mass="34007">MASTLNPQVQEYLHGLSEQGLPPLYRLSLAEARETYRDLSVPDEPPESVRSVTDRTVPGPDGDIPVRVYRPTADGPRPALAFFHGGGWMLGGLETHDALCRALTNATDCVVVAVDYRLAPEHRFPDGLEDCYAATQWLAANAAEIGATPGALAVAGDSAGATLALGVSLLARDRDGPAIDYQVLAYPPAEFAFETDSYEENAQGYFLTRKDMERFWNGYVRSELDGNHPYAAPLQAERLDGLPPTFLLTCGFDPLRDDGRALADRLDAAGVPTRLVQYDDMIHGFLTMLADPELDRAREAIDDIGDAVRSELG</sequence>
<dbReference type="Gene3D" id="3.40.50.1820">
    <property type="entry name" value="alpha/beta hydrolase"/>
    <property type="match status" value="1"/>
</dbReference>
<evidence type="ECO:0000256" key="3">
    <source>
        <dbReference type="SAM" id="MobiDB-lite"/>
    </source>
</evidence>
<feature type="region of interest" description="Disordered" evidence="3">
    <location>
        <begin position="37"/>
        <end position="64"/>
    </location>
</feature>
<dbReference type="Proteomes" id="UP001253439">
    <property type="component" value="Unassembled WGS sequence"/>
</dbReference>
<dbReference type="InterPro" id="IPR013094">
    <property type="entry name" value="AB_hydrolase_3"/>
</dbReference>
<evidence type="ECO:0000313" key="5">
    <source>
        <dbReference type="EMBL" id="MDS0220565.1"/>
    </source>
</evidence>
<accession>A0AAE4JGH7</accession>
<dbReference type="InterPro" id="IPR050300">
    <property type="entry name" value="GDXG_lipolytic_enzyme"/>
</dbReference>
<dbReference type="RefSeq" id="WP_310895245.1">
    <property type="nucleotide sequence ID" value="NZ_JAMQOM010000002.1"/>
</dbReference>
<proteinExistence type="inferred from homology"/>
<name>A0AAE4JGH7_9EURY</name>
<dbReference type="EMBL" id="JAMQOM010000002">
    <property type="protein sequence ID" value="MDS0220565.1"/>
    <property type="molecule type" value="Genomic_DNA"/>
</dbReference>
<dbReference type="AlphaFoldDB" id="A0AAE4JGH7"/>
<dbReference type="FunFam" id="3.40.50.1820:FF:000089">
    <property type="entry name" value="Alpha/beta hydrolase"/>
    <property type="match status" value="1"/>
</dbReference>
<dbReference type="InterPro" id="IPR029058">
    <property type="entry name" value="AB_hydrolase_fold"/>
</dbReference>
<evidence type="ECO:0000313" key="6">
    <source>
        <dbReference type="Proteomes" id="UP001253439"/>
    </source>
</evidence>
<dbReference type="PANTHER" id="PTHR48081">
    <property type="entry name" value="AB HYDROLASE SUPERFAMILY PROTEIN C4A8.06C"/>
    <property type="match status" value="1"/>
</dbReference>
<protein>
    <submittedName>
        <fullName evidence="5">Alpha/beta hydrolase</fullName>
    </submittedName>
</protein>
<dbReference type="GO" id="GO:0016787">
    <property type="term" value="F:hydrolase activity"/>
    <property type="evidence" value="ECO:0007669"/>
    <property type="project" value="UniProtKB-KW"/>
</dbReference>
<reference evidence="5 6" key="1">
    <citation type="submission" date="2022-06" db="EMBL/GenBank/DDBJ databases">
        <title>Haloarcula sp. a new haloarchaeum isolate from saline soil.</title>
        <authorList>
            <person name="Strakova D."/>
            <person name="Galisteo C."/>
            <person name="Sanchez-Porro C."/>
            <person name="Ventosa A."/>
        </authorList>
    </citation>
    <scope>NUCLEOTIDE SEQUENCE [LARGE SCALE GENOMIC DNA]</scope>
    <source>
        <strain evidence="5 6">S1AR25-5A</strain>
    </source>
</reference>
<gene>
    <name evidence="5" type="ORF">NDI54_04275</name>
</gene>